<dbReference type="Proteomes" id="UP000075321">
    <property type="component" value="Unassembled WGS sequence"/>
</dbReference>
<accession>A0A151A9T5</accession>
<evidence type="ECO:0000256" key="1">
    <source>
        <dbReference type="SAM" id="Phobius"/>
    </source>
</evidence>
<dbReference type="PATRIC" id="fig|1008153.3.peg.3635"/>
<name>A0A151A9T5_9EURY</name>
<comment type="caution">
    <text evidence="2">The sequence shown here is derived from an EMBL/GenBank/DDBJ whole genome shotgun (WGS) entry which is preliminary data.</text>
</comment>
<protein>
    <submittedName>
        <fullName evidence="2">Uncharacterized protein</fullName>
    </submittedName>
</protein>
<evidence type="ECO:0000313" key="2">
    <source>
        <dbReference type="EMBL" id="KYH24468.1"/>
    </source>
</evidence>
<sequence length="84" mass="9033">MKTHHMVTDTTTKSREGFSAGVAYLEKVRRSKPLQGVVFGLVLVGIGLVLQVGVMAGMMGIYGISAILVSTVAYVALRVLRREP</sequence>
<keyword evidence="1" id="KW-1133">Transmembrane helix</keyword>
<proteinExistence type="predicted"/>
<feature type="transmembrane region" description="Helical" evidence="1">
    <location>
        <begin position="34"/>
        <end position="54"/>
    </location>
</feature>
<dbReference type="AlphaFoldDB" id="A0A151A9T5"/>
<gene>
    <name evidence="2" type="ORF">HAPAU_34510</name>
</gene>
<dbReference type="EMBL" id="LTAZ01000013">
    <property type="protein sequence ID" value="KYH24468.1"/>
    <property type="molecule type" value="Genomic_DNA"/>
</dbReference>
<keyword evidence="1" id="KW-0472">Membrane</keyword>
<evidence type="ECO:0000313" key="3">
    <source>
        <dbReference type="Proteomes" id="UP000075321"/>
    </source>
</evidence>
<reference evidence="2 3" key="1">
    <citation type="submission" date="2016-02" db="EMBL/GenBank/DDBJ databases">
        <title>Genome sequence of Halalkalicoccus paucihalophilus DSM 24557.</title>
        <authorList>
            <person name="Poehlein A."/>
            <person name="Daniel R."/>
        </authorList>
    </citation>
    <scope>NUCLEOTIDE SEQUENCE [LARGE SCALE GENOMIC DNA]</scope>
    <source>
        <strain evidence="2 3">DSM 24557</strain>
    </source>
</reference>
<organism evidence="2 3">
    <name type="scientific">Halalkalicoccus paucihalophilus</name>
    <dbReference type="NCBI Taxonomy" id="1008153"/>
    <lineage>
        <taxon>Archaea</taxon>
        <taxon>Methanobacteriati</taxon>
        <taxon>Methanobacteriota</taxon>
        <taxon>Stenosarchaea group</taxon>
        <taxon>Halobacteria</taxon>
        <taxon>Halobacteriales</taxon>
        <taxon>Halococcaceae</taxon>
        <taxon>Halalkalicoccus</taxon>
    </lineage>
</organism>
<keyword evidence="3" id="KW-1185">Reference proteome</keyword>
<feature type="transmembrane region" description="Helical" evidence="1">
    <location>
        <begin position="60"/>
        <end position="80"/>
    </location>
</feature>
<keyword evidence="1" id="KW-0812">Transmembrane</keyword>